<dbReference type="InterPro" id="IPR000868">
    <property type="entry name" value="Isochorismatase-like_dom"/>
</dbReference>
<name>A0A1E5XV97_9HYPH</name>
<dbReference type="CDD" id="cd01011">
    <property type="entry name" value="nicotinamidase"/>
    <property type="match status" value="1"/>
</dbReference>
<dbReference type="EMBL" id="LAJE02000071">
    <property type="protein sequence ID" value="OEO32500.1"/>
    <property type="molecule type" value="Genomic_DNA"/>
</dbReference>
<dbReference type="NCBIfam" id="NF008623">
    <property type="entry name" value="PRK11609.1"/>
    <property type="match status" value="1"/>
</dbReference>
<keyword evidence="3" id="KW-0479">Metal-binding</keyword>
<evidence type="ECO:0000313" key="10">
    <source>
        <dbReference type="EMBL" id="OEO32500.1"/>
    </source>
</evidence>
<comment type="caution">
    <text evidence="10">The sequence shown here is derived from an EMBL/GenBank/DDBJ whole genome shotgun (WGS) entry which is preliminary data.</text>
</comment>
<evidence type="ECO:0000259" key="9">
    <source>
        <dbReference type="Pfam" id="PF00857"/>
    </source>
</evidence>
<dbReference type="Proteomes" id="UP000095463">
    <property type="component" value="Unassembled WGS sequence"/>
</dbReference>
<dbReference type="FunFam" id="3.40.50.850:FF:000006">
    <property type="entry name" value="Bifunctional pyrazinamidase/nicotinamidase"/>
    <property type="match status" value="1"/>
</dbReference>
<comment type="similarity">
    <text evidence="1">Belongs to the isochorismatase family.</text>
</comment>
<sequence>MALTPRTDDLFLVVDLQYDFLPGGKLAVAGGDEIIIPINRLGRRFENVAMTQDWHPRGHISFASSHAGTAPFEIMELPYGPQVLWPDHCVWDTHGAEFSTDIELPHTQLVIRKGYHEVVDSYSGFQEADRKTKTGLEGYLRERKFKRLFIAGLATDFCVNWTAVDSAHAGFETYVIEDACRAIDTSGSLAQAWTDMNAAGVKRIVAGDIA</sequence>
<dbReference type="Gene3D" id="3.40.50.850">
    <property type="entry name" value="Isochorismatase-like"/>
    <property type="match status" value="1"/>
</dbReference>
<evidence type="ECO:0000256" key="5">
    <source>
        <dbReference type="ARBA" id="ARBA00037900"/>
    </source>
</evidence>
<dbReference type="PANTHER" id="PTHR11080:SF2">
    <property type="entry name" value="LD05707P"/>
    <property type="match status" value="1"/>
</dbReference>
<dbReference type="GO" id="GO:0046872">
    <property type="term" value="F:metal ion binding"/>
    <property type="evidence" value="ECO:0007669"/>
    <property type="project" value="UniProtKB-KW"/>
</dbReference>
<protein>
    <recommendedName>
        <fullName evidence="8">Nicotinamidase</fullName>
        <ecNumber evidence="6">3.5.1.19</ecNumber>
    </recommendedName>
    <alternativeName>
        <fullName evidence="7">Nicotinamide deamidase</fullName>
    </alternativeName>
</protein>
<dbReference type="InterPro" id="IPR052347">
    <property type="entry name" value="Isochorismatase_Nicotinamidase"/>
</dbReference>
<organism evidence="10 11">
    <name type="scientific">Devosia insulae DS-56</name>
    <dbReference type="NCBI Taxonomy" id="1116389"/>
    <lineage>
        <taxon>Bacteria</taxon>
        <taxon>Pseudomonadati</taxon>
        <taxon>Pseudomonadota</taxon>
        <taxon>Alphaproteobacteria</taxon>
        <taxon>Hyphomicrobiales</taxon>
        <taxon>Devosiaceae</taxon>
        <taxon>Devosia</taxon>
    </lineage>
</organism>
<evidence type="ECO:0000256" key="7">
    <source>
        <dbReference type="ARBA" id="ARBA00043224"/>
    </source>
</evidence>
<evidence type="ECO:0000256" key="6">
    <source>
        <dbReference type="ARBA" id="ARBA00039017"/>
    </source>
</evidence>
<gene>
    <name evidence="10" type="ORF">VW23_011285</name>
</gene>
<proteinExistence type="inferred from homology"/>
<dbReference type="Pfam" id="PF00857">
    <property type="entry name" value="Isochorismatase"/>
    <property type="match status" value="1"/>
</dbReference>
<dbReference type="AlphaFoldDB" id="A0A1E5XV97"/>
<keyword evidence="11" id="KW-1185">Reference proteome</keyword>
<keyword evidence="4" id="KW-0378">Hydrolase</keyword>
<dbReference type="InterPro" id="IPR036380">
    <property type="entry name" value="Isochorismatase-like_sf"/>
</dbReference>
<keyword evidence="2" id="KW-0662">Pyridine nucleotide biosynthesis</keyword>
<dbReference type="EC" id="3.5.1.19" evidence="6"/>
<dbReference type="GO" id="GO:0008936">
    <property type="term" value="F:nicotinamidase activity"/>
    <property type="evidence" value="ECO:0007669"/>
    <property type="project" value="UniProtKB-EC"/>
</dbReference>
<accession>A0A1E5XV97</accession>
<dbReference type="RefSeq" id="WP_069908354.1">
    <property type="nucleotide sequence ID" value="NZ_LAJE02000071.1"/>
</dbReference>
<evidence type="ECO:0000256" key="2">
    <source>
        <dbReference type="ARBA" id="ARBA00022642"/>
    </source>
</evidence>
<reference evidence="10 11" key="1">
    <citation type="journal article" date="2015" name="Genome Announc.">
        <title>Genome Assemblies of Three Soil-Associated Devosia species: D. insulae, D. limi, and D. soli.</title>
        <authorList>
            <person name="Hassan Y.I."/>
            <person name="Lepp D."/>
            <person name="Zhou T."/>
        </authorList>
    </citation>
    <scope>NUCLEOTIDE SEQUENCE [LARGE SCALE GENOMIC DNA]</scope>
    <source>
        <strain evidence="10 11">DS-56</strain>
    </source>
</reference>
<dbReference type="SUPFAM" id="SSF52499">
    <property type="entry name" value="Isochorismatase-like hydrolases"/>
    <property type="match status" value="1"/>
</dbReference>
<evidence type="ECO:0000256" key="3">
    <source>
        <dbReference type="ARBA" id="ARBA00022723"/>
    </source>
</evidence>
<dbReference type="GO" id="GO:0019363">
    <property type="term" value="P:pyridine nucleotide biosynthetic process"/>
    <property type="evidence" value="ECO:0007669"/>
    <property type="project" value="UniProtKB-KW"/>
</dbReference>
<dbReference type="PANTHER" id="PTHR11080">
    <property type="entry name" value="PYRAZINAMIDASE/NICOTINAMIDASE"/>
    <property type="match status" value="1"/>
</dbReference>
<comment type="pathway">
    <text evidence="5">Cofactor biosynthesis; nicotinate biosynthesis; nicotinate from nicotinamide: step 1/1.</text>
</comment>
<evidence type="ECO:0000256" key="8">
    <source>
        <dbReference type="ARBA" id="ARBA00072277"/>
    </source>
</evidence>
<feature type="domain" description="Isochorismatase-like" evidence="9">
    <location>
        <begin position="10"/>
        <end position="201"/>
    </location>
</feature>
<evidence type="ECO:0000313" key="11">
    <source>
        <dbReference type="Proteomes" id="UP000095463"/>
    </source>
</evidence>
<evidence type="ECO:0000256" key="4">
    <source>
        <dbReference type="ARBA" id="ARBA00022801"/>
    </source>
</evidence>
<evidence type="ECO:0000256" key="1">
    <source>
        <dbReference type="ARBA" id="ARBA00006336"/>
    </source>
</evidence>